<evidence type="ECO:0000313" key="8">
    <source>
        <dbReference type="EMBL" id="KIM95734.1"/>
    </source>
</evidence>
<comment type="subcellular location">
    <subcellularLocation>
        <location evidence="1">Membrane</location>
        <topology evidence="1">Multi-pass membrane protein</topology>
    </subcellularLocation>
</comment>
<reference evidence="9" key="2">
    <citation type="submission" date="2015-01" db="EMBL/GenBank/DDBJ databases">
        <title>Evolutionary Origins and Diversification of the Mycorrhizal Mutualists.</title>
        <authorList>
            <consortium name="DOE Joint Genome Institute"/>
            <consortium name="Mycorrhizal Genomics Consortium"/>
            <person name="Kohler A."/>
            <person name="Kuo A."/>
            <person name="Nagy L.G."/>
            <person name="Floudas D."/>
            <person name="Copeland A."/>
            <person name="Barry K.W."/>
            <person name="Cichocki N."/>
            <person name="Veneault-Fourrey C."/>
            <person name="LaButti K."/>
            <person name="Lindquist E.A."/>
            <person name="Lipzen A."/>
            <person name="Lundell T."/>
            <person name="Morin E."/>
            <person name="Murat C."/>
            <person name="Riley R."/>
            <person name="Ohm R."/>
            <person name="Sun H."/>
            <person name="Tunlid A."/>
            <person name="Henrissat B."/>
            <person name="Grigoriev I.V."/>
            <person name="Hibbett D.S."/>
            <person name="Martin F."/>
        </authorList>
    </citation>
    <scope>NUCLEOTIDE SEQUENCE [LARGE SCALE GENOMIC DNA]</scope>
    <source>
        <strain evidence="9">Zn</strain>
    </source>
</reference>
<dbReference type="HOGENOM" id="CLU_001265_46_14_1"/>
<feature type="transmembrane region" description="Helical" evidence="6">
    <location>
        <begin position="203"/>
        <end position="221"/>
    </location>
</feature>
<evidence type="ECO:0000256" key="2">
    <source>
        <dbReference type="ARBA" id="ARBA00022692"/>
    </source>
</evidence>
<sequence>MWPEPDNLQETGLPRPSRTPGGNAAYHNFHNDFSHIRDPNLQRRLVLAEIGTVPFGWYHMRAVATAIKAATSAGAIVGQIIFGWLADRIGRKKMYGVELIILIVATLGQTISSPSLGVSISGLLIFGSVIMGLGIGGDHPMSAIITSDVRGAMMAAVFSMQGAGQFGAALVALLTTIGFRGSFSTASSVSTCRDACQLAANHSWRIIIGAGAFPAIFALYYRITVPETPRFTFDVARDIEKADADIKAYIGGKPDGHRNGLLREQTNIFSNPTFNQPRSSWSDFYAYFTQWHNGSVLLATMASWFFVDFAFYGLGVNNSTILAVIGYSSGSSVYEILYHTAVGNLILVCAGALPGYWLSIFTVDIVGRKPLQIGGFIILTILFCVIGFGYNSLNHHALLRSTGHGLSAASGKLGATIAQIIAVPLLLAKGAPAGCKGSDCSPWLDHLMEIFALFMLCGLAVSFVVPGTKRKTLEVLVGEAPKDGKRRAQMHGVSAGRGDSSDQFKQIGTIPRLYLAKVVGACIAIARMGMT</sequence>
<dbReference type="InterPro" id="IPR005829">
    <property type="entry name" value="Sugar_transporter_CS"/>
</dbReference>
<keyword evidence="9" id="KW-1185">Reference proteome</keyword>
<dbReference type="InterPro" id="IPR036259">
    <property type="entry name" value="MFS_trans_sf"/>
</dbReference>
<dbReference type="PANTHER" id="PTHR24064">
    <property type="entry name" value="SOLUTE CARRIER FAMILY 22 MEMBER"/>
    <property type="match status" value="1"/>
</dbReference>
<dbReference type="AlphaFoldDB" id="A0A0C3GWW8"/>
<reference evidence="8 9" key="1">
    <citation type="submission" date="2014-04" db="EMBL/GenBank/DDBJ databases">
        <authorList>
            <consortium name="DOE Joint Genome Institute"/>
            <person name="Kuo A."/>
            <person name="Martino E."/>
            <person name="Perotto S."/>
            <person name="Kohler A."/>
            <person name="Nagy L.G."/>
            <person name="Floudas D."/>
            <person name="Copeland A."/>
            <person name="Barry K.W."/>
            <person name="Cichocki N."/>
            <person name="Veneault-Fourrey C."/>
            <person name="LaButti K."/>
            <person name="Lindquist E.A."/>
            <person name="Lipzen A."/>
            <person name="Lundell T."/>
            <person name="Morin E."/>
            <person name="Murat C."/>
            <person name="Sun H."/>
            <person name="Tunlid A."/>
            <person name="Henrissat B."/>
            <person name="Grigoriev I.V."/>
            <person name="Hibbett D.S."/>
            <person name="Martin F."/>
            <person name="Nordberg H.P."/>
            <person name="Cantor M.N."/>
            <person name="Hua S.X."/>
        </authorList>
    </citation>
    <scope>NUCLEOTIDE SEQUENCE [LARGE SCALE GENOMIC DNA]</scope>
    <source>
        <strain evidence="8 9">Zn</strain>
    </source>
</reference>
<evidence type="ECO:0000256" key="3">
    <source>
        <dbReference type="ARBA" id="ARBA00022989"/>
    </source>
</evidence>
<dbReference type="SUPFAM" id="SSF103473">
    <property type="entry name" value="MFS general substrate transporter"/>
    <property type="match status" value="1"/>
</dbReference>
<feature type="region of interest" description="Disordered" evidence="5">
    <location>
        <begin position="1"/>
        <end position="21"/>
    </location>
</feature>
<gene>
    <name evidence="8" type="ORF">OIDMADRAFT_45054</name>
</gene>
<proteinExistence type="predicted"/>
<evidence type="ECO:0000256" key="1">
    <source>
        <dbReference type="ARBA" id="ARBA00004141"/>
    </source>
</evidence>
<evidence type="ECO:0000256" key="6">
    <source>
        <dbReference type="SAM" id="Phobius"/>
    </source>
</evidence>
<keyword evidence="2 6" id="KW-0812">Transmembrane</keyword>
<dbReference type="PROSITE" id="PS00216">
    <property type="entry name" value="SUGAR_TRANSPORT_1"/>
    <property type="match status" value="1"/>
</dbReference>
<dbReference type="STRING" id="913774.A0A0C3GWW8"/>
<feature type="transmembrane region" description="Helical" evidence="6">
    <location>
        <begin position="157"/>
        <end position="183"/>
    </location>
</feature>
<accession>A0A0C3GWW8</accession>
<protein>
    <recommendedName>
        <fullName evidence="7">Major facilitator superfamily (MFS) profile domain-containing protein</fullName>
    </recommendedName>
</protein>
<dbReference type="InParanoid" id="A0A0C3GWW8"/>
<feature type="transmembrane region" description="Helical" evidence="6">
    <location>
        <begin position="296"/>
        <end position="316"/>
    </location>
</feature>
<dbReference type="Proteomes" id="UP000054321">
    <property type="component" value="Unassembled WGS sequence"/>
</dbReference>
<evidence type="ECO:0000259" key="7">
    <source>
        <dbReference type="PROSITE" id="PS50850"/>
    </source>
</evidence>
<evidence type="ECO:0000256" key="4">
    <source>
        <dbReference type="ARBA" id="ARBA00023136"/>
    </source>
</evidence>
<feature type="domain" description="Major facilitator superfamily (MFS) profile" evidence="7">
    <location>
        <begin position="1"/>
        <end position="531"/>
    </location>
</feature>
<feature type="transmembrane region" description="Helical" evidence="6">
    <location>
        <begin position="370"/>
        <end position="390"/>
    </location>
</feature>
<keyword evidence="3 6" id="KW-1133">Transmembrane helix</keyword>
<dbReference type="EMBL" id="KN832886">
    <property type="protein sequence ID" value="KIM95734.1"/>
    <property type="molecule type" value="Genomic_DNA"/>
</dbReference>
<feature type="transmembrane region" description="Helical" evidence="6">
    <location>
        <begin position="118"/>
        <end position="136"/>
    </location>
</feature>
<dbReference type="InterPro" id="IPR005828">
    <property type="entry name" value="MFS_sugar_transport-like"/>
</dbReference>
<dbReference type="GO" id="GO:0016020">
    <property type="term" value="C:membrane"/>
    <property type="evidence" value="ECO:0007669"/>
    <property type="project" value="UniProtKB-SubCell"/>
</dbReference>
<dbReference type="Pfam" id="PF00083">
    <property type="entry name" value="Sugar_tr"/>
    <property type="match status" value="1"/>
</dbReference>
<feature type="transmembrane region" description="Helical" evidence="6">
    <location>
        <begin position="446"/>
        <end position="465"/>
    </location>
</feature>
<dbReference type="PROSITE" id="PS50850">
    <property type="entry name" value="MFS"/>
    <property type="match status" value="1"/>
</dbReference>
<dbReference type="Gene3D" id="1.20.1250.20">
    <property type="entry name" value="MFS general substrate transporter like domains"/>
    <property type="match status" value="3"/>
</dbReference>
<dbReference type="GO" id="GO:0022857">
    <property type="term" value="F:transmembrane transporter activity"/>
    <property type="evidence" value="ECO:0007669"/>
    <property type="project" value="InterPro"/>
</dbReference>
<dbReference type="InterPro" id="IPR020846">
    <property type="entry name" value="MFS_dom"/>
</dbReference>
<organism evidence="8 9">
    <name type="scientific">Oidiodendron maius (strain Zn)</name>
    <dbReference type="NCBI Taxonomy" id="913774"/>
    <lineage>
        <taxon>Eukaryota</taxon>
        <taxon>Fungi</taxon>
        <taxon>Dikarya</taxon>
        <taxon>Ascomycota</taxon>
        <taxon>Pezizomycotina</taxon>
        <taxon>Leotiomycetes</taxon>
        <taxon>Leotiomycetes incertae sedis</taxon>
        <taxon>Myxotrichaceae</taxon>
        <taxon>Oidiodendron</taxon>
    </lineage>
</organism>
<evidence type="ECO:0000256" key="5">
    <source>
        <dbReference type="SAM" id="MobiDB-lite"/>
    </source>
</evidence>
<dbReference type="OrthoDB" id="433512at2759"/>
<name>A0A0C3GWW8_OIDMZ</name>
<feature type="transmembrane region" description="Helical" evidence="6">
    <location>
        <begin position="62"/>
        <end position="82"/>
    </location>
</feature>
<keyword evidence="4 6" id="KW-0472">Membrane</keyword>
<feature type="transmembrane region" description="Helical" evidence="6">
    <location>
        <begin position="336"/>
        <end position="358"/>
    </location>
</feature>
<evidence type="ECO:0000313" key="9">
    <source>
        <dbReference type="Proteomes" id="UP000054321"/>
    </source>
</evidence>